<feature type="domain" description="WKF" evidence="2">
    <location>
        <begin position="57"/>
        <end position="119"/>
    </location>
</feature>
<evidence type="ECO:0000259" key="2">
    <source>
        <dbReference type="Pfam" id="PF10180"/>
    </source>
</evidence>
<reference evidence="3" key="2">
    <citation type="submission" date="2017-05" db="UniProtKB">
        <authorList>
            <consortium name="EnsemblMetazoa"/>
        </authorList>
    </citation>
    <scope>IDENTIFICATION</scope>
</reference>
<dbReference type="EnsemblMetazoa" id="XM_003382727.3">
    <property type="protein sequence ID" value="XP_003382775.1"/>
    <property type="gene ID" value="LOC100634716"/>
</dbReference>
<gene>
    <name evidence="3" type="primary">100634716</name>
</gene>
<dbReference type="eggNOG" id="KOG4829">
    <property type="taxonomic scope" value="Eukaryota"/>
</dbReference>
<dbReference type="EnsemblMetazoa" id="Aqu2.1.43377_001">
    <property type="protein sequence ID" value="Aqu2.1.43377_001"/>
    <property type="gene ID" value="Aqu2.1.43377"/>
</dbReference>
<evidence type="ECO:0000256" key="1">
    <source>
        <dbReference type="SAM" id="MobiDB-lite"/>
    </source>
</evidence>
<evidence type="ECO:0000313" key="3">
    <source>
        <dbReference type="EnsemblMetazoa" id="Aqu2.1.43377_001"/>
    </source>
</evidence>
<protein>
    <recommendedName>
        <fullName evidence="2">WKF domain-containing protein</fullName>
    </recommendedName>
</protein>
<evidence type="ECO:0000313" key="4">
    <source>
        <dbReference type="Proteomes" id="UP000007879"/>
    </source>
</evidence>
<feature type="compositionally biased region" description="Basic and acidic residues" evidence="1">
    <location>
        <begin position="124"/>
        <end position="142"/>
    </location>
</feature>
<feature type="compositionally biased region" description="Polar residues" evidence="1">
    <location>
        <begin position="1"/>
        <end position="11"/>
    </location>
</feature>
<name>A0A1X7VTF6_AMPQE</name>
<feature type="compositionally biased region" description="Basic residues" evidence="1">
    <location>
        <begin position="143"/>
        <end position="156"/>
    </location>
</feature>
<proteinExistence type="predicted"/>
<dbReference type="InterPro" id="IPR019327">
    <property type="entry name" value="WKF"/>
</dbReference>
<dbReference type="KEGG" id="aqu:100634716"/>
<dbReference type="PANTHER" id="PTHR22306">
    <property type="entry name" value="CHROMOSOME 7 OPEN READING FRAME 50"/>
    <property type="match status" value="1"/>
</dbReference>
<accession>A0A1X7VTF6</accession>
<feature type="compositionally biased region" description="Basic residues" evidence="1">
    <location>
        <begin position="14"/>
        <end position="36"/>
    </location>
</feature>
<dbReference type="PANTHER" id="PTHR22306:SF2">
    <property type="entry name" value="CHROMOSOME 7 OPEN READING FRAME 50"/>
    <property type="match status" value="1"/>
</dbReference>
<dbReference type="Proteomes" id="UP000007879">
    <property type="component" value="Unassembled WGS sequence"/>
</dbReference>
<organism evidence="3">
    <name type="scientific">Amphimedon queenslandica</name>
    <name type="common">Sponge</name>
    <dbReference type="NCBI Taxonomy" id="400682"/>
    <lineage>
        <taxon>Eukaryota</taxon>
        <taxon>Metazoa</taxon>
        <taxon>Porifera</taxon>
        <taxon>Demospongiae</taxon>
        <taxon>Heteroscleromorpha</taxon>
        <taxon>Haplosclerida</taxon>
        <taxon>Niphatidae</taxon>
        <taxon>Amphimedon</taxon>
    </lineage>
</organism>
<dbReference type="AlphaFoldDB" id="A0A1X7VTF6"/>
<sequence>MTPTKTAPNDSTKTKKRGKRGGRKGSRSGKVKKKKAGGGGKATPPVPEEIKSEIALKYLRQWSTDRDSWMFKKKLQFWLIKNIYNKEKIGKADFKILLQYLEGLQGSHRARLTQEAEEIVKKFTSSKDDKTKDSTLDETKDRKQCKRAQRIIKHLS</sequence>
<feature type="region of interest" description="Disordered" evidence="1">
    <location>
        <begin position="1"/>
        <end position="48"/>
    </location>
</feature>
<dbReference type="Pfam" id="PF10180">
    <property type="entry name" value="WKF"/>
    <property type="match status" value="1"/>
</dbReference>
<keyword evidence="4" id="KW-1185">Reference proteome</keyword>
<dbReference type="InParanoid" id="A0A1X7VTF6"/>
<reference evidence="4" key="1">
    <citation type="journal article" date="2010" name="Nature">
        <title>The Amphimedon queenslandica genome and the evolution of animal complexity.</title>
        <authorList>
            <person name="Srivastava M."/>
            <person name="Simakov O."/>
            <person name="Chapman J."/>
            <person name="Fahey B."/>
            <person name="Gauthier M.E."/>
            <person name="Mitros T."/>
            <person name="Richards G.S."/>
            <person name="Conaco C."/>
            <person name="Dacre M."/>
            <person name="Hellsten U."/>
            <person name="Larroux C."/>
            <person name="Putnam N.H."/>
            <person name="Stanke M."/>
            <person name="Adamska M."/>
            <person name="Darling A."/>
            <person name="Degnan S.M."/>
            <person name="Oakley T.H."/>
            <person name="Plachetzki D.C."/>
            <person name="Zhai Y."/>
            <person name="Adamski M."/>
            <person name="Calcino A."/>
            <person name="Cummins S.F."/>
            <person name="Goodstein D.M."/>
            <person name="Harris C."/>
            <person name="Jackson D.J."/>
            <person name="Leys S.P."/>
            <person name="Shu S."/>
            <person name="Woodcroft B.J."/>
            <person name="Vervoort M."/>
            <person name="Kosik K.S."/>
            <person name="Manning G."/>
            <person name="Degnan B.M."/>
            <person name="Rokhsar D.S."/>
        </authorList>
    </citation>
    <scope>NUCLEOTIDE SEQUENCE [LARGE SCALE GENOMIC DNA]</scope>
</reference>
<feature type="region of interest" description="Disordered" evidence="1">
    <location>
        <begin position="124"/>
        <end position="156"/>
    </location>
</feature>
<dbReference type="OrthoDB" id="10261563at2759"/>
<dbReference type="STRING" id="400682.A0A1X7VTF6"/>